<dbReference type="AlphaFoldDB" id="A0A7X1E8A8"/>
<proteinExistence type="predicted"/>
<comment type="caution">
    <text evidence="1">The sequence shown here is derived from an EMBL/GenBank/DDBJ whole genome shotgun (WGS) entry which is preliminary data.</text>
</comment>
<dbReference type="InterPro" id="IPR006379">
    <property type="entry name" value="HAD-SF_hydro_IIB"/>
</dbReference>
<dbReference type="NCBIfam" id="TIGR01484">
    <property type="entry name" value="HAD-SF-IIB"/>
    <property type="match status" value="1"/>
</dbReference>
<keyword evidence="2" id="KW-1185">Reference proteome</keyword>
<dbReference type="EMBL" id="JACHVC010000008">
    <property type="protein sequence ID" value="MBC2606154.1"/>
    <property type="molecule type" value="Genomic_DNA"/>
</dbReference>
<protein>
    <submittedName>
        <fullName evidence="1">HAD family phosphatase</fullName>
    </submittedName>
</protein>
<dbReference type="NCBIfam" id="TIGR00099">
    <property type="entry name" value="Cof-subfamily"/>
    <property type="match status" value="1"/>
</dbReference>
<organism evidence="1 2">
    <name type="scientific">Pelagicoccus albus</name>
    <dbReference type="NCBI Taxonomy" id="415222"/>
    <lineage>
        <taxon>Bacteria</taxon>
        <taxon>Pseudomonadati</taxon>
        <taxon>Verrucomicrobiota</taxon>
        <taxon>Opitutia</taxon>
        <taxon>Puniceicoccales</taxon>
        <taxon>Pelagicoccaceae</taxon>
        <taxon>Pelagicoccus</taxon>
    </lineage>
</organism>
<dbReference type="GO" id="GO:0000287">
    <property type="term" value="F:magnesium ion binding"/>
    <property type="evidence" value="ECO:0007669"/>
    <property type="project" value="TreeGrafter"/>
</dbReference>
<dbReference type="Pfam" id="PF08282">
    <property type="entry name" value="Hydrolase_3"/>
    <property type="match status" value="1"/>
</dbReference>
<dbReference type="InterPro" id="IPR023214">
    <property type="entry name" value="HAD_sf"/>
</dbReference>
<name>A0A7X1E8A8_9BACT</name>
<dbReference type="SUPFAM" id="SSF56784">
    <property type="entry name" value="HAD-like"/>
    <property type="match status" value="1"/>
</dbReference>
<dbReference type="GO" id="GO:0005829">
    <property type="term" value="C:cytosol"/>
    <property type="evidence" value="ECO:0007669"/>
    <property type="project" value="TreeGrafter"/>
</dbReference>
<dbReference type="PANTHER" id="PTHR10000">
    <property type="entry name" value="PHOSPHOSERINE PHOSPHATASE"/>
    <property type="match status" value="1"/>
</dbReference>
<dbReference type="GO" id="GO:0016791">
    <property type="term" value="F:phosphatase activity"/>
    <property type="evidence" value="ECO:0007669"/>
    <property type="project" value="TreeGrafter"/>
</dbReference>
<dbReference type="PROSITE" id="PS01228">
    <property type="entry name" value="COF_1"/>
    <property type="match status" value="1"/>
</dbReference>
<dbReference type="InterPro" id="IPR000150">
    <property type="entry name" value="Cof"/>
</dbReference>
<dbReference type="Gene3D" id="3.40.50.1000">
    <property type="entry name" value="HAD superfamily/HAD-like"/>
    <property type="match status" value="1"/>
</dbReference>
<dbReference type="RefSeq" id="WP_185660045.1">
    <property type="nucleotide sequence ID" value="NZ_CAWPOO010000008.1"/>
</dbReference>
<reference evidence="1 2" key="1">
    <citation type="submission" date="2020-07" db="EMBL/GenBank/DDBJ databases">
        <authorList>
            <person name="Feng X."/>
        </authorList>
    </citation>
    <scope>NUCLEOTIDE SEQUENCE [LARGE SCALE GENOMIC DNA]</scope>
    <source>
        <strain evidence="1 2">JCM23202</strain>
    </source>
</reference>
<dbReference type="SFLD" id="SFLDS00003">
    <property type="entry name" value="Haloacid_Dehalogenase"/>
    <property type="match status" value="1"/>
</dbReference>
<dbReference type="Proteomes" id="UP000526501">
    <property type="component" value="Unassembled WGS sequence"/>
</dbReference>
<accession>A0A7X1E8A8</accession>
<gene>
    <name evidence="1" type="ORF">H5P27_08855</name>
</gene>
<dbReference type="CDD" id="cd07516">
    <property type="entry name" value="HAD_Pase"/>
    <property type="match status" value="1"/>
</dbReference>
<dbReference type="PANTHER" id="PTHR10000:SF8">
    <property type="entry name" value="HAD SUPERFAMILY HYDROLASE-LIKE, TYPE 3"/>
    <property type="match status" value="1"/>
</dbReference>
<evidence type="ECO:0000313" key="2">
    <source>
        <dbReference type="Proteomes" id="UP000526501"/>
    </source>
</evidence>
<evidence type="ECO:0000313" key="1">
    <source>
        <dbReference type="EMBL" id="MBC2606154.1"/>
    </source>
</evidence>
<dbReference type="SFLD" id="SFLDG01140">
    <property type="entry name" value="C2.B:_Phosphomannomutase_and_P"/>
    <property type="match status" value="1"/>
</dbReference>
<dbReference type="Gene3D" id="3.30.1240.10">
    <property type="match status" value="1"/>
</dbReference>
<sequence length="278" mass="30387">MSQNPASTFHPIKAVAIDLDGTLLSPDHTISEENRAAIETLHASGVEIILASGRHYQSMLPYAKSLPMVRYMVSAQGAYASDVDNSQTLYVSHMPTDDADAAITFGEEHGLSIVVYTAAGLFTLSKGKWIDFYASLAGLDPTFTTHEEVLKEHIFKVVYFGEEEKLDEVQQLDFLSKSQLYTVRSMTNIYEQADPKTSKAAALKPLIEHLGIQASELATFGDGNNDIPMFEFSGFSAAMDRAWDGPKAAATLVTPDGPPESSFARAVQAMQTHYRKLA</sequence>
<dbReference type="InterPro" id="IPR036412">
    <property type="entry name" value="HAD-like_sf"/>
</dbReference>